<organism evidence="2 3">
    <name type="scientific">Geodermatophilus saharensis</name>
    <dbReference type="NCBI Taxonomy" id="1137994"/>
    <lineage>
        <taxon>Bacteria</taxon>
        <taxon>Bacillati</taxon>
        <taxon>Actinomycetota</taxon>
        <taxon>Actinomycetes</taxon>
        <taxon>Geodermatophilales</taxon>
        <taxon>Geodermatophilaceae</taxon>
        <taxon>Geodermatophilus</taxon>
    </lineage>
</organism>
<dbReference type="InterPro" id="IPR016181">
    <property type="entry name" value="Acyl_CoA_acyltransferase"/>
</dbReference>
<dbReference type="SUPFAM" id="SSF55729">
    <property type="entry name" value="Acyl-CoA N-acyltransferases (Nat)"/>
    <property type="match status" value="1"/>
</dbReference>
<keyword evidence="2" id="KW-0808">Transferase</keyword>
<dbReference type="AlphaFoldDB" id="A0A239FQQ1"/>
<dbReference type="InterPro" id="IPR000182">
    <property type="entry name" value="GNAT_dom"/>
</dbReference>
<dbReference type="Pfam" id="PF13302">
    <property type="entry name" value="Acetyltransf_3"/>
    <property type="match status" value="1"/>
</dbReference>
<dbReference type="Proteomes" id="UP000198386">
    <property type="component" value="Unassembled WGS sequence"/>
</dbReference>
<proteinExistence type="predicted"/>
<reference evidence="3" key="1">
    <citation type="submission" date="2017-06" db="EMBL/GenBank/DDBJ databases">
        <authorList>
            <person name="Varghese N."/>
            <person name="Submissions S."/>
        </authorList>
    </citation>
    <scope>NUCLEOTIDE SEQUENCE [LARGE SCALE GENOMIC DNA]</scope>
    <source>
        <strain evidence="3">DSM 45423</strain>
    </source>
</reference>
<dbReference type="InterPro" id="IPR051531">
    <property type="entry name" value="N-acetyltransferase"/>
</dbReference>
<name>A0A239FQQ1_9ACTN</name>
<dbReference type="OrthoDB" id="3533156at2"/>
<dbReference type="GO" id="GO:0016747">
    <property type="term" value="F:acyltransferase activity, transferring groups other than amino-acyl groups"/>
    <property type="evidence" value="ECO:0007669"/>
    <property type="project" value="InterPro"/>
</dbReference>
<gene>
    <name evidence="2" type="ORF">SAMN04488107_3090</name>
</gene>
<accession>A0A239FQQ1</accession>
<feature type="domain" description="N-acetyltransferase" evidence="1">
    <location>
        <begin position="10"/>
        <end position="156"/>
    </location>
</feature>
<evidence type="ECO:0000313" key="2">
    <source>
        <dbReference type="EMBL" id="SNS59277.1"/>
    </source>
</evidence>
<dbReference type="PANTHER" id="PTHR43792">
    <property type="entry name" value="GNAT FAMILY, PUTATIVE (AFU_ORTHOLOGUE AFUA_3G00765)-RELATED-RELATED"/>
    <property type="match status" value="1"/>
</dbReference>
<dbReference type="RefSeq" id="WP_089404806.1">
    <property type="nucleotide sequence ID" value="NZ_FZOH01000006.1"/>
</dbReference>
<sequence>MDLRHRTTARLRLDAVVTADADEHLTLLSDPGTWTHLPSGRVTSPEEVATRIGHSLEDWAHVGLGYWTARLREDADVPGLRPGQVVGTGGCACPPGRSWWNLYYRFTPPAWGHGLAAELVTAALDAAHAVAPDRPVVAHLLEHNERSRGRAERAGLSLVWRGPDAGNPDPDAVRLVYADRPLDDVLLAAVTGPA</sequence>
<keyword evidence="3" id="KW-1185">Reference proteome</keyword>
<evidence type="ECO:0000259" key="1">
    <source>
        <dbReference type="Pfam" id="PF13302"/>
    </source>
</evidence>
<evidence type="ECO:0000313" key="3">
    <source>
        <dbReference type="Proteomes" id="UP000198386"/>
    </source>
</evidence>
<protein>
    <submittedName>
        <fullName evidence="2">Protein N-acetyltransferase, RimJ/RimL family</fullName>
    </submittedName>
</protein>
<dbReference type="Gene3D" id="3.40.630.30">
    <property type="match status" value="1"/>
</dbReference>
<dbReference type="PANTHER" id="PTHR43792:SF1">
    <property type="entry name" value="N-ACETYLTRANSFERASE DOMAIN-CONTAINING PROTEIN"/>
    <property type="match status" value="1"/>
</dbReference>
<dbReference type="EMBL" id="FZOH01000006">
    <property type="protein sequence ID" value="SNS59277.1"/>
    <property type="molecule type" value="Genomic_DNA"/>
</dbReference>